<feature type="transmembrane region" description="Helical" evidence="1">
    <location>
        <begin position="97"/>
        <end position="121"/>
    </location>
</feature>
<accession>A0ABW0M1Y5</accession>
<dbReference type="EMBL" id="JBHSMH010000090">
    <property type="protein sequence ID" value="MFC5471147.1"/>
    <property type="molecule type" value="Genomic_DNA"/>
</dbReference>
<keyword evidence="1" id="KW-0812">Transmembrane</keyword>
<dbReference type="RefSeq" id="WP_209746145.1">
    <property type="nucleotide sequence ID" value="NZ_JBHSMH010000090.1"/>
</dbReference>
<feature type="transmembrane region" description="Helical" evidence="1">
    <location>
        <begin position="141"/>
        <end position="160"/>
    </location>
</feature>
<name>A0ABW0M1Y5_9BACL</name>
<evidence type="ECO:0000256" key="1">
    <source>
        <dbReference type="SAM" id="Phobius"/>
    </source>
</evidence>
<reference evidence="3" key="1">
    <citation type="journal article" date="2019" name="Int. J. Syst. Evol. Microbiol.">
        <title>The Global Catalogue of Microorganisms (GCM) 10K type strain sequencing project: providing services to taxonomists for standard genome sequencing and annotation.</title>
        <authorList>
            <consortium name="The Broad Institute Genomics Platform"/>
            <consortium name="The Broad Institute Genome Sequencing Center for Infectious Disease"/>
            <person name="Wu L."/>
            <person name="Ma J."/>
        </authorList>
    </citation>
    <scope>NUCLEOTIDE SEQUENCE [LARGE SCALE GENOMIC DNA]</scope>
    <source>
        <strain evidence="3">CCUG 57113</strain>
    </source>
</reference>
<gene>
    <name evidence="2" type="ORF">ACFPPD_20880</name>
</gene>
<dbReference type="Proteomes" id="UP001596105">
    <property type="component" value="Unassembled WGS sequence"/>
</dbReference>
<keyword evidence="1" id="KW-0472">Membrane</keyword>
<evidence type="ECO:0000313" key="2">
    <source>
        <dbReference type="EMBL" id="MFC5471147.1"/>
    </source>
</evidence>
<dbReference type="InterPro" id="IPR014509">
    <property type="entry name" value="YjdF-like"/>
</dbReference>
<feature type="transmembrane region" description="Helical" evidence="1">
    <location>
        <begin position="35"/>
        <end position="53"/>
    </location>
</feature>
<comment type="caution">
    <text evidence="2">The sequence shown here is derived from an EMBL/GenBank/DDBJ whole genome shotgun (WGS) entry which is preliminary data.</text>
</comment>
<proteinExistence type="predicted"/>
<protein>
    <submittedName>
        <fullName evidence="2">DUF2238 domain-containing protein</fullName>
    </submittedName>
</protein>
<evidence type="ECO:0000313" key="3">
    <source>
        <dbReference type="Proteomes" id="UP001596105"/>
    </source>
</evidence>
<dbReference type="Pfam" id="PF09997">
    <property type="entry name" value="DUF2238"/>
    <property type="match status" value="2"/>
</dbReference>
<organism evidence="2 3">
    <name type="scientific">Cohnella suwonensis</name>
    <dbReference type="NCBI Taxonomy" id="696072"/>
    <lineage>
        <taxon>Bacteria</taxon>
        <taxon>Bacillati</taxon>
        <taxon>Bacillota</taxon>
        <taxon>Bacilli</taxon>
        <taxon>Bacillales</taxon>
        <taxon>Paenibacillaceae</taxon>
        <taxon>Cohnella</taxon>
    </lineage>
</organism>
<keyword evidence="3" id="KW-1185">Reference proteome</keyword>
<sequence>MPSHNRSPLFPALLLIGFLIVLSWSVIKPADYGTWFAEVTPALVIVIVLVATYRIKEAFRLKRNNFDRFGHAFQGIIPAFGIKELLIRLQVIRRSKWLTAIAVSFTLAVSSVFEIAEFAAYKIIGGNANEFLGMQGDPLDAQWDMLWALIGVVVGLLLLGKLHDRKIREL</sequence>
<keyword evidence="1" id="KW-1133">Transmembrane helix</keyword>